<name>A0ABX0V1Y3_9HYPH</name>
<dbReference type="CDD" id="cd07377">
    <property type="entry name" value="WHTH_GntR"/>
    <property type="match status" value="1"/>
</dbReference>
<dbReference type="PANTHER" id="PTHR44846">
    <property type="entry name" value="MANNOSYL-D-GLYCERATE TRANSPORT/METABOLISM SYSTEM REPRESSOR MNGR-RELATED"/>
    <property type="match status" value="1"/>
</dbReference>
<dbReference type="EMBL" id="JAASQI010000006">
    <property type="protein sequence ID" value="NIJ58947.1"/>
    <property type="molecule type" value="Genomic_DNA"/>
</dbReference>
<dbReference type="RefSeq" id="WP_166953806.1">
    <property type="nucleotide sequence ID" value="NZ_JAASQI010000006.1"/>
</dbReference>
<dbReference type="NCBIfam" id="TIGR02325">
    <property type="entry name" value="C_P_lyase_phnF"/>
    <property type="match status" value="1"/>
</dbReference>
<dbReference type="InterPro" id="IPR000524">
    <property type="entry name" value="Tscrpt_reg_HTH_GntR"/>
</dbReference>
<dbReference type="InterPro" id="IPR011663">
    <property type="entry name" value="UTRA"/>
</dbReference>
<dbReference type="InterPro" id="IPR012702">
    <property type="entry name" value="CP_lyase_PhnF"/>
</dbReference>
<evidence type="ECO:0000256" key="3">
    <source>
        <dbReference type="ARBA" id="ARBA00023163"/>
    </source>
</evidence>
<proteinExistence type="predicted"/>
<gene>
    <name evidence="5" type="ORF">FHS82_002802</name>
</gene>
<dbReference type="Pfam" id="PF07702">
    <property type="entry name" value="UTRA"/>
    <property type="match status" value="1"/>
</dbReference>
<dbReference type="PANTHER" id="PTHR44846:SF1">
    <property type="entry name" value="MANNOSYL-D-GLYCERATE TRANSPORT_METABOLISM SYSTEM REPRESSOR MNGR-RELATED"/>
    <property type="match status" value="1"/>
</dbReference>
<dbReference type="SUPFAM" id="SSF64288">
    <property type="entry name" value="Chorismate lyase-like"/>
    <property type="match status" value="1"/>
</dbReference>
<keyword evidence="2" id="KW-0238">DNA-binding</keyword>
<evidence type="ECO:0000313" key="5">
    <source>
        <dbReference type="EMBL" id="NIJ58947.1"/>
    </source>
</evidence>
<dbReference type="Proteomes" id="UP001429580">
    <property type="component" value="Unassembled WGS sequence"/>
</dbReference>
<accession>A0ABX0V1Y3</accession>
<dbReference type="SUPFAM" id="SSF46785">
    <property type="entry name" value="Winged helix' DNA-binding domain"/>
    <property type="match status" value="1"/>
</dbReference>
<dbReference type="PROSITE" id="PS50949">
    <property type="entry name" value="HTH_GNTR"/>
    <property type="match status" value="1"/>
</dbReference>
<dbReference type="Gene3D" id="3.40.1410.10">
    <property type="entry name" value="Chorismate lyase-like"/>
    <property type="match status" value="1"/>
</dbReference>
<dbReference type="InterPro" id="IPR028978">
    <property type="entry name" value="Chorismate_lyase_/UTRA_dom_sf"/>
</dbReference>
<organism evidence="5 6">
    <name type="scientific">Pseudochelatococcus lubricantis</name>
    <dbReference type="NCBI Taxonomy" id="1538102"/>
    <lineage>
        <taxon>Bacteria</taxon>
        <taxon>Pseudomonadati</taxon>
        <taxon>Pseudomonadota</taxon>
        <taxon>Alphaproteobacteria</taxon>
        <taxon>Hyphomicrobiales</taxon>
        <taxon>Chelatococcaceae</taxon>
        <taxon>Pseudochelatococcus</taxon>
    </lineage>
</organism>
<reference evidence="5 6" key="1">
    <citation type="submission" date="2020-03" db="EMBL/GenBank/DDBJ databases">
        <title>Genomic Encyclopedia of Type Strains, Phase IV (KMG-IV): sequencing the most valuable type-strain genomes for metagenomic binning, comparative biology and taxonomic classification.</title>
        <authorList>
            <person name="Goeker M."/>
        </authorList>
    </citation>
    <scope>NUCLEOTIDE SEQUENCE [LARGE SCALE GENOMIC DNA]</scope>
    <source>
        <strain evidence="5 6">DSM 103870</strain>
    </source>
</reference>
<dbReference type="SMART" id="SM00345">
    <property type="entry name" value="HTH_GNTR"/>
    <property type="match status" value="1"/>
</dbReference>
<evidence type="ECO:0000256" key="1">
    <source>
        <dbReference type="ARBA" id="ARBA00023015"/>
    </source>
</evidence>
<keyword evidence="1" id="KW-0805">Transcription regulation</keyword>
<dbReference type="InterPro" id="IPR050679">
    <property type="entry name" value="Bact_HTH_transcr_reg"/>
</dbReference>
<dbReference type="SMART" id="SM00866">
    <property type="entry name" value="UTRA"/>
    <property type="match status" value="1"/>
</dbReference>
<sequence>MEATRHMEATYKLVRNGRDVPVWRQIETDIEVDIQMGVFGPGDRLPSEHELAAKFGVNRHTVRQALAGLAEKGLVHAQRGRGVFVADEPVDYTLDRNAKWSEVEKRFDGGGGEAVLHDCRELPATRQVARALRIAPGTPLIATETLRRAGPGIGTYGYHLFPKVRFDGIDREFVRHASFTKAIAACGVAEFFRRSTWISCRMPRPREAEALAIPATIPVIVMTYVDTDAEDAPILYGHGVFPRHLIRIRIDT</sequence>
<evidence type="ECO:0000313" key="6">
    <source>
        <dbReference type="Proteomes" id="UP001429580"/>
    </source>
</evidence>
<feature type="domain" description="HTH gntR-type" evidence="4">
    <location>
        <begin position="20"/>
        <end position="88"/>
    </location>
</feature>
<comment type="caution">
    <text evidence="5">The sequence shown here is derived from an EMBL/GenBank/DDBJ whole genome shotgun (WGS) entry which is preliminary data.</text>
</comment>
<dbReference type="Pfam" id="PF00392">
    <property type="entry name" value="GntR"/>
    <property type="match status" value="1"/>
</dbReference>
<keyword evidence="6" id="KW-1185">Reference proteome</keyword>
<protein>
    <submittedName>
        <fullName evidence="5">GntR family phosphonate transport system transcriptional regulator</fullName>
    </submittedName>
</protein>
<keyword evidence="3" id="KW-0804">Transcription</keyword>
<dbReference type="Gene3D" id="1.10.10.10">
    <property type="entry name" value="Winged helix-like DNA-binding domain superfamily/Winged helix DNA-binding domain"/>
    <property type="match status" value="1"/>
</dbReference>
<dbReference type="InterPro" id="IPR036388">
    <property type="entry name" value="WH-like_DNA-bd_sf"/>
</dbReference>
<dbReference type="InterPro" id="IPR036390">
    <property type="entry name" value="WH_DNA-bd_sf"/>
</dbReference>
<evidence type="ECO:0000256" key="2">
    <source>
        <dbReference type="ARBA" id="ARBA00023125"/>
    </source>
</evidence>
<dbReference type="PRINTS" id="PR00035">
    <property type="entry name" value="HTHGNTR"/>
</dbReference>
<evidence type="ECO:0000259" key="4">
    <source>
        <dbReference type="PROSITE" id="PS50949"/>
    </source>
</evidence>